<feature type="transmembrane region" description="Helical" evidence="6">
    <location>
        <begin position="41"/>
        <end position="61"/>
    </location>
</feature>
<protein>
    <submittedName>
        <fullName evidence="8">PLD nuclease N-terminal domain-containing protein</fullName>
    </submittedName>
</protein>
<name>A0ABW3FYN7_9PSEU</name>
<dbReference type="EMBL" id="JBHTIW010000026">
    <property type="protein sequence ID" value="MFD0922948.1"/>
    <property type="molecule type" value="Genomic_DNA"/>
</dbReference>
<evidence type="ECO:0000256" key="4">
    <source>
        <dbReference type="ARBA" id="ARBA00022989"/>
    </source>
</evidence>
<keyword evidence="2" id="KW-1003">Cell membrane</keyword>
<dbReference type="Proteomes" id="UP001597018">
    <property type="component" value="Unassembled WGS sequence"/>
</dbReference>
<dbReference type="RefSeq" id="WP_263251392.1">
    <property type="nucleotide sequence ID" value="NZ_BAABLT010000055.1"/>
</dbReference>
<evidence type="ECO:0000256" key="2">
    <source>
        <dbReference type="ARBA" id="ARBA00022475"/>
    </source>
</evidence>
<evidence type="ECO:0000256" key="5">
    <source>
        <dbReference type="ARBA" id="ARBA00023136"/>
    </source>
</evidence>
<comment type="caution">
    <text evidence="8">The sequence shown here is derived from an EMBL/GenBank/DDBJ whole genome shotgun (WGS) entry which is preliminary data.</text>
</comment>
<evidence type="ECO:0000313" key="8">
    <source>
        <dbReference type="EMBL" id="MFD0922948.1"/>
    </source>
</evidence>
<comment type="subcellular location">
    <subcellularLocation>
        <location evidence="1">Cell membrane</location>
        <topology evidence="1">Multi-pass membrane protein</topology>
    </subcellularLocation>
</comment>
<dbReference type="InterPro" id="IPR027379">
    <property type="entry name" value="CLS_N"/>
</dbReference>
<proteinExistence type="predicted"/>
<feature type="domain" description="Cardiolipin synthase N-terminal" evidence="7">
    <location>
        <begin position="22"/>
        <end position="63"/>
    </location>
</feature>
<dbReference type="Pfam" id="PF13396">
    <property type="entry name" value="PLDc_N"/>
    <property type="match status" value="1"/>
</dbReference>
<evidence type="ECO:0000313" key="9">
    <source>
        <dbReference type="Proteomes" id="UP001597018"/>
    </source>
</evidence>
<sequence>MDALGGMVLVITLGALAAYVLLFIAALISIVTSTLDGAMKVVWLIFAFIAPFIGSLLWFLVGRKRTPNVA</sequence>
<evidence type="ECO:0000259" key="7">
    <source>
        <dbReference type="Pfam" id="PF13396"/>
    </source>
</evidence>
<keyword evidence="3 6" id="KW-0812">Transmembrane</keyword>
<gene>
    <name evidence="8" type="ORF">ACFQ16_24660</name>
</gene>
<organism evidence="8 9">
    <name type="scientific">Saccharopolyspora rosea</name>
    <dbReference type="NCBI Taxonomy" id="524884"/>
    <lineage>
        <taxon>Bacteria</taxon>
        <taxon>Bacillati</taxon>
        <taxon>Actinomycetota</taxon>
        <taxon>Actinomycetes</taxon>
        <taxon>Pseudonocardiales</taxon>
        <taxon>Pseudonocardiaceae</taxon>
        <taxon>Saccharopolyspora</taxon>
    </lineage>
</organism>
<evidence type="ECO:0000256" key="6">
    <source>
        <dbReference type="SAM" id="Phobius"/>
    </source>
</evidence>
<keyword evidence="9" id="KW-1185">Reference proteome</keyword>
<accession>A0ABW3FYN7</accession>
<evidence type="ECO:0000256" key="1">
    <source>
        <dbReference type="ARBA" id="ARBA00004651"/>
    </source>
</evidence>
<keyword evidence="4 6" id="KW-1133">Transmembrane helix</keyword>
<evidence type="ECO:0000256" key="3">
    <source>
        <dbReference type="ARBA" id="ARBA00022692"/>
    </source>
</evidence>
<feature type="transmembrane region" description="Helical" evidence="6">
    <location>
        <begin position="7"/>
        <end position="35"/>
    </location>
</feature>
<keyword evidence="5 6" id="KW-0472">Membrane</keyword>
<reference evidence="9" key="1">
    <citation type="journal article" date="2019" name="Int. J. Syst. Evol. Microbiol.">
        <title>The Global Catalogue of Microorganisms (GCM) 10K type strain sequencing project: providing services to taxonomists for standard genome sequencing and annotation.</title>
        <authorList>
            <consortium name="The Broad Institute Genomics Platform"/>
            <consortium name="The Broad Institute Genome Sequencing Center for Infectious Disease"/>
            <person name="Wu L."/>
            <person name="Ma J."/>
        </authorList>
    </citation>
    <scope>NUCLEOTIDE SEQUENCE [LARGE SCALE GENOMIC DNA]</scope>
    <source>
        <strain evidence="9">CCUG 56401</strain>
    </source>
</reference>